<dbReference type="Gene3D" id="3.30.2320.10">
    <property type="entry name" value="hypothetical protein PF0899 domain"/>
    <property type="match status" value="1"/>
</dbReference>
<name>A0A177MZC1_9GAMM</name>
<gene>
    <name evidence="1" type="ORF">A1507_21570</name>
</gene>
<dbReference type="EMBL" id="LUUJ01000132">
    <property type="protein sequence ID" value="OAI10633.1"/>
    <property type="molecule type" value="Genomic_DNA"/>
</dbReference>
<sequence length="282" mass="31290">MAIGNNEFNWDAYQKQANDIAKEVAKEHRMMRPLFNLYAGNQGAWTRNIVRNKINTDLKNKIISVSIDKDQNLTPAILTCDVKIEQEQFGDLAAYDRAVKEAAYQIAKAEDALLLLGNLLEAKNNLLGPVKVKHLKTQDGLLSKIPEPLKPGQSVADSIRQGFRKLIKNGRKGSFVAIVSEELYSQATADRENRSNTEYSEFNKVIIQEGGFHYSEALEGRTGVIMSLSGESISVAVPLDIKVEILKVEGDAYLQVVEKIRLVIDIEEAVVPLENTSPNPPA</sequence>
<comment type="caution">
    <text evidence="1">The sequence shown here is derived from an EMBL/GenBank/DDBJ whole genome shotgun (WGS) entry which is preliminary data.</text>
</comment>
<organism evidence="1 2">
    <name type="scientific">Methylomonas koyamae</name>
    <dbReference type="NCBI Taxonomy" id="702114"/>
    <lineage>
        <taxon>Bacteria</taxon>
        <taxon>Pseudomonadati</taxon>
        <taxon>Pseudomonadota</taxon>
        <taxon>Gammaproteobacteria</taxon>
        <taxon>Methylococcales</taxon>
        <taxon>Methylococcaceae</taxon>
        <taxon>Methylomonas</taxon>
    </lineage>
</organism>
<dbReference type="RefSeq" id="WP_064042568.1">
    <property type="nucleotide sequence ID" value="NZ_LUUJ01000132.1"/>
</dbReference>
<reference evidence="1 2" key="1">
    <citation type="submission" date="2016-03" db="EMBL/GenBank/DDBJ databases">
        <authorList>
            <person name="Ploux O."/>
        </authorList>
    </citation>
    <scope>NUCLEOTIDE SEQUENCE [LARGE SCALE GENOMIC DNA]</scope>
    <source>
        <strain evidence="1 2">R-45378</strain>
    </source>
</reference>
<evidence type="ECO:0000313" key="1">
    <source>
        <dbReference type="EMBL" id="OAI10633.1"/>
    </source>
</evidence>
<dbReference type="OrthoDB" id="9993571at2"/>
<protein>
    <submittedName>
        <fullName evidence="1">Uncharacterized protein</fullName>
    </submittedName>
</protein>
<dbReference type="AlphaFoldDB" id="A0A177MZC1"/>
<dbReference type="InterPro" id="IPR007544">
    <property type="entry name" value="ENCAP"/>
</dbReference>
<dbReference type="Proteomes" id="UP000077857">
    <property type="component" value="Unassembled WGS sequence"/>
</dbReference>
<evidence type="ECO:0000313" key="2">
    <source>
        <dbReference type="Proteomes" id="UP000077857"/>
    </source>
</evidence>
<dbReference type="Pfam" id="PF04454">
    <property type="entry name" value="Linocin_M18"/>
    <property type="match status" value="1"/>
</dbReference>
<dbReference type="Gene3D" id="3.30.2400.30">
    <property type="match status" value="1"/>
</dbReference>
<accession>A0A177MZC1</accession>
<proteinExistence type="predicted"/>